<evidence type="ECO:0000313" key="8">
    <source>
        <dbReference type="Proteomes" id="UP000185434"/>
    </source>
</evidence>
<dbReference type="PANTHER" id="PTHR13847:SF289">
    <property type="entry name" value="GLYCINE OXIDASE"/>
    <property type="match status" value="1"/>
</dbReference>
<evidence type="ECO:0000256" key="3">
    <source>
        <dbReference type="ARBA" id="ARBA00023002"/>
    </source>
</evidence>
<dbReference type="AlphaFoldDB" id="A0A1L7CTH4"/>
<dbReference type="KEGG" id="cfk:CFRA_07490"/>
<dbReference type="InterPro" id="IPR006076">
    <property type="entry name" value="FAD-dep_OxRdtase"/>
</dbReference>
<dbReference type="EC" id="1.4.3.19" evidence="5"/>
<dbReference type="GO" id="GO:0009229">
    <property type="term" value="P:thiamine diphosphate biosynthetic process"/>
    <property type="evidence" value="ECO:0007669"/>
    <property type="project" value="UniProtKB-UniPathway"/>
</dbReference>
<proteinExistence type="predicted"/>
<organism evidence="7 8">
    <name type="scientific">Corynebacterium frankenforstense DSM 45800</name>
    <dbReference type="NCBI Taxonomy" id="1437875"/>
    <lineage>
        <taxon>Bacteria</taxon>
        <taxon>Bacillati</taxon>
        <taxon>Actinomycetota</taxon>
        <taxon>Actinomycetes</taxon>
        <taxon>Mycobacteriales</taxon>
        <taxon>Corynebacteriaceae</taxon>
        <taxon>Corynebacterium</taxon>
    </lineage>
</organism>
<feature type="domain" description="FAD dependent oxidoreductase" evidence="6">
    <location>
        <begin position="4"/>
        <end position="356"/>
    </location>
</feature>
<dbReference type="PANTHER" id="PTHR13847">
    <property type="entry name" value="SARCOSINE DEHYDROGENASE-RELATED"/>
    <property type="match status" value="1"/>
</dbReference>
<evidence type="ECO:0000256" key="5">
    <source>
        <dbReference type="ARBA" id="ARBA00050018"/>
    </source>
</evidence>
<comment type="catalytic activity">
    <reaction evidence="4">
        <text>glycine + O2 + H2O = glyoxylate + H2O2 + NH4(+)</text>
        <dbReference type="Rhea" id="RHEA:11532"/>
        <dbReference type="ChEBI" id="CHEBI:15377"/>
        <dbReference type="ChEBI" id="CHEBI:15379"/>
        <dbReference type="ChEBI" id="CHEBI:16240"/>
        <dbReference type="ChEBI" id="CHEBI:28938"/>
        <dbReference type="ChEBI" id="CHEBI:36655"/>
        <dbReference type="ChEBI" id="CHEBI:57305"/>
        <dbReference type="EC" id="1.4.3.19"/>
    </reaction>
</comment>
<keyword evidence="2" id="KW-0784">Thiamine biosynthesis</keyword>
<dbReference type="InterPro" id="IPR036188">
    <property type="entry name" value="FAD/NAD-bd_sf"/>
</dbReference>
<dbReference type="Gene3D" id="3.30.9.10">
    <property type="entry name" value="D-Amino Acid Oxidase, subunit A, domain 2"/>
    <property type="match status" value="1"/>
</dbReference>
<gene>
    <name evidence="7" type="ORF">CFRA_07490</name>
</gene>
<dbReference type="GO" id="GO:0009228">
    <property type="term" value="P:thiamine biosynthetic process"/>
    <property type="evidence" value="ECO:0007669"/>
    <property type="project" value="UniProtKB-KW"/>
</dbReference>
<dbReference type="STRING" id="1437875.CFRA_07490"/>
<dbReference type="NCBIfam" id="TIGR02352">
    <property type="entry name" value="thiamin_ThiO"/>
    <property type="match status" value="1"/>
</dbReference>
<accession>A0A1L7CTH4</accession>
<evidence type="ECO:0000259" key="6">
    <source>
        <dbReference type="Pfam" id="PF01266"/>
    </source>
</evidence>
<dbReference type="SUPFAM" id="SSF54373">
    <property type="entry name" value="FAD-linked reductases, C-terminal domain"/>
    <property type="match status" value="1"/>
</dbReference>
<dbReference type="UniPathway" id="UPA00060"/>
<dbReference type="OrthoDB" id="3214401at2"/>
<dbReference type="RefSeq" id="WP_075664108.1">
    <property type="nucleotide sequence ID" value="NZ_CP009247.1"/>
</dbReference>
<dbReference type="Gene3D" id="3.50.50.60">
    <property type="entry name" value="FAD/NAD(P)-binding domain"/>
    <property type="match status" value="1"/>
</dbReference>
<dbReference type="Proteomes" id="UP000185434">
    <property type="component" value="Chromosome"/>
</dbReference>
<evidence type="ECO:0000256" key="1">
    <source>
        <dbReference type="ARBA" id="ARBA00004948"/>
    </source>
</evidence>
<protein>
    <recommendedName>
        <fullName evidence="5">glycine oxidase</fullName>
        <ecNumber evidence="5">1.4.3.19</ecNumber>
    </recommendedName>
</protein>
<dbReference type="GO" id="GO:0050660">
    <property type="term" value="F:flavin adenine dinucleotide binding"/>
    <property type="evidence" value="ECO:0007669"/>
    <property type="project" value="InterPro"/>
</dbReference>
<evidence type="ECO:0000256" key="4">
    <source>
        <dbReference type="ARBA" id="ARBA00049872"/>
    </source>
</evidence>
<evidence type="ECO:0000313" key="7">
    <source>
        <dbReference type="EMBL" id="APT89127.1"/>
    </source>
</evidence>
<name>A0A1L7CTH4_9CORY</name>
<reference evidence="7 8" key="1">
    <citation type="submission" date="2014-08" db="EMBL/GenBank/DDBJ databases">
        <title>Complete genome sequence of Corynebacterium frankenforstense ST18(T) (=DSM 45800(T)), isolated from raw cow milk.</title>
        <authorList>
            <person name="Ruckert C."/>
            <person name="Albersmeier A."/>
            <person name="Winkler A."/>
            <person name="Lipski A."/>
            <person name="Kalinowski J."/>
        </authorList>
    </citation>
    <scope>NUCLEOTIDE SEQUENCE [LARGE SCALE GENOMIC DNA]</scope>
    <source>
        <strain evidence="7 8">ST18</strain>
    </source>
</reference>
<dbReference type="EMBL" id="CP009247">
    <property type="protein sequence ID" value="APT89127.1"/>
    <property type="molecule type" value="Genomic_DNA"/>
</dbReference>
<sequence length="374" mass="39260">MSHVTVIGAGLVGLATAFELTERGAGVTVVDPAPAGQATHFAGGMLAPVAEVQYRQEPLYPLMLDSAARYPDLVERVAAATDLPTGHRTDGTLVVAADRADATHLAELAAHQSAHEMTVERITVREARRLEPGLSPNLAGAVSIPGDHEVAPRQFAEALVDALTSRGVEFVAEKALALVRGDEGSPDAAVTAVRTESHTLPVADGDSVVLAAGLGASEIENVHAPLQLRPVYGDILIAAAPHGEELITRVVRGFVEDRPIYLIPRAEGRIAIGATSREDHRADTPLFAVRDLLRDACRVAPCLEEAGMVEWGTGARPGTPDDLPYLGREGRNLVISTGYFRHGILLTALGAAVGAEMALGADAPELIAACDPRR</sequence>
<dbReference type="Pfam" id="PF01266">
    <property type="entry name" value="DAO"/>
    <property type="match status" value="1"/>
</dbReference>
<dbReference type="InterPro" id="IPR012727">
    <property type="entry name" value="Gly_oxidase_ThiO"/>
</dbReference>
<dbReference type="SUPFAM" id="SSF51905">
    <property type="entry name" value="FAD/NAD(P)-binding domain"/>
    <property type="match status" value="1"/>
</dbReference>
<evidence type="ECO:0000256" key="2">
    <source>
        <dbReference type="ARBA" id="ARBA00022977"/>
    </source>
</evidence>
<dbReference type="GO" id="GO:0043799">
    <property type="term" value="F:glycine oxidase activity"/>
    <property type="evidence" value="ECO:0007669"/>
    <property type="project" value="UniProtKB-EC"/>
</dbReference>
<dbReference type="GO" id="GO:0005737">
    <property type="term" value="C:cytoplasm"/>
    <property type="evidence" value="ECO:0007669"/>
    <property type="project" value="TreeGrafter"/>
</dbReference>
<keyword evidence="8" id="KW-1185">Reference proteome</keyword>
<keyword evidence="3" id="KW-0560">Oxidoreductase</keyword>
<comment type="pathway">
    <text evidence="1">Cofactor biosynthesis; thiamine diphosphate biosynthesis.</text>
</comment>